<proteinExistence type="inferred from homology"/>
<comment type="subcellular location">
    <subcellularLocation>
        <location evidence="1">Cell membrane</location>
        <topology evidence="1">Multi-pass membrane protein</topology>
    </subcellularLocation>
</comment>
<dbReference type="InterPro" id="IPR025857">
    <property type="entry name" value="MacB_PCD"/>
</dbReference>
<keyword evidence="4 7" id="KW-1133">Transmembrane helix</keyword>
<reference evidence="11 14" key="2">
    <citation type="submission" date="2019-10" db="EMBL/GenBank/DDBJ databases">
        <title>Genome Sequence and Assembly of iSURF_14.</title>
        <authorList>
            <person name="Wucher B.R."/>
            <person name="Ruoff K.L."/>
            <person name="Price C.E."/>
            <person name="Valls R.R."/>
            <person name="O'Toole G.A."/>
        </authorList>
    </citation>
    <scope>NUCLEOTIDE SEQUENCE [LARGE SCALE GENOMIC DNA]</scope>
    <source>
        <strain evidence="11 14">ANK132K_3B</strain>
    </source>
</reference>
<evidence type="ECO:0000313" key="12">
    <source>
        <dbReference type="EMBL" id="KAB6569879.1"/>
    </source>
</evidence>
<sequence length="412" mass="46306">MLSCMFMDFWCEIYESVKRKPSRTILTGIGISWGIFILIVLVGIGSGFERGVFKLFNGFSKSTTYVYASETSMGYKGAASGRKIQFQKEDLNMLKSRIPEITHLSPETGRWNAVYAGTKNGWFEVRGVYPDYFLIKLLEVEHGRMLNALDMNEARKVVLIGENVVDMLFRKENPIGKYIRMGQEMFRVIGTIKNTMLNSYEARVIYMPYSVYEQVDATAGRFGTVVFSTVKGAKIKEVNTHVRNVMARKYQFAPSDDKVFYFNSMEEQVKAFTDLFVMIRKFLWFMGISTLVSGVIGVGNIMYSSAKERTREIGIRKSVGAKAQQIKAMFLWESIALTSLAGYVGLVLGWGILKVVALFISEDTPMMEKPGLDFPTAVAAIFILVIAGTLAGLRPAIYAAELNPIEALKEEN</sequence>
<dbReference type="AlphaFoldDB" id="A0A395VIS7"/>
<evidence type="ECO:0000259" key="8">
    <source>
        <dbReference type="Pfam" id="PF02687"/>
    </source>
</evidence>
<keyword evidence="5 7" id="KW-0472">Membrane</keyword>
<comment type="similarity">
    <text evidence="6">Belongs to the ABC-4 integral membrane protein family.</text>
</comment>
<evidence type="ECO:0000256" key="2">
    <source>
        <dbReference type="ARBA" id="ARBA00022475"/>
    </source>
</evidence>
<name>A0A395VIS7_PHOVU</name>
<evidence type="ECO:0000256" key="5">
    <source>
        <dbReference type="ARBA" id="ARBA00023136"/>
    </source>
</evidence>
<evidence type="ECO:0000313" key="10">
    <source>
        <dbReference type="EMBL" id="KAB3855797.1"/>
    </source>
</evidence>
<dbReference type="EMBL" id="WCIF01000002">
    <property type="protein sequence ID" value="KAB5441407.1"/>
    <property type="molecule type" value="Genomic_DNA"/>
</dbReference>
<dbReference type="Proteomes" id="UP000462922">
    <property type="component" value="Unassembled WGS sequence"/>
</dbReference>
<accession>A0A395VIS7</accession>
<dbReference type="GO" id="GO:0022857">
    <property type="term" value="F:transmembrane transporter activity"/>
    <property type="evidence" value="ECO:0007669"/>
    <property type="project" value="TreeGrafter"/>
</dbReference>
<evidence type="ECO:0000256" key="7">
    <source>
        <dbReference type="SAM" id="Phobius"/>
    </source>
</evidence>
<evidence type="ECO:0000259" key="9">
    <source>
        <dbReference type="Pfam" id="PF12704"/>
    </source>
</evidence>
<organism evidence="10 13">
    <name type="scientific">Phocaeicola vulgatus</name>
    <name type="common">Bacteroides vulgatus</name>
    <dbReference type="NCBI Taxonomy" id="821"/>
    <lineage>
        <taxon>Bacteria</taxon>
        <taxon>Pseudomonadati</taxon>
        <taxon>Bacteroidota</taxon>
        <taxon>Bacteroidia</taxon>
        <taxon>Bacteroidales</taxon>
        <taxon>Bacteroidaceae</taxon>
        <taxon>Phocaeicola</taxon>
    </lineage>
</organism>
<feature type="transmembrane region" description="Helical" evidence="7">
    <location>
        <begin position="372"/>
        <end position="393"/>
    </location>
</feature>
<dbReference type="PANTHER" id="PTHR30572">
    <property type="entry name" value="MEMBRANE COMPONENT OF TRANSPORTER-RELATED"/>
    <property type="match status" value="1"/>
</dbReference>
<dbReference type="Proteomes" id="UP000441522">
    <property type="component" value="Unassembled WGS sequence"/>
</dbReference>
<gene>
    <name evidence="11" type="ORF">F9Z94_01860</name>
    <name evidence="10" type="ORF">GAS29_11225</name>
    <name evidence="12" type="ORF">GAY76_17405</name>
</gene>
<dbReference type="Proteomes" id="UP000462885">
    <property type="component" value="Unassembled WGS sequence"/>
</dbReference>
<keyword evidence="2" id="KW-1003">Cell membrane</keyword>
<evidence type="ECO:0000256" key="4">
    <source>
        <dbReference type="ARBA" id="ARBA00022989"/>
    </source>
</evidence>
<evidence type="ECO:0000313" key="13">
    <source>
        <dbReference type="Proteomes" id="UP000441522"/>
    </source>
</evidence>
<dbReference type="InterPro" id="IPR003838">
    <property type="entry name" value="ABC3_permease_C"/>
</dbReference>
<feature type="transmembrane region" description="Helical" evidence="7">
    <location>
        <begin position="335"/>
        <end position="360"/>
    </location>
</feature>
<dbReference type="Pfam" id="PF12704">
    <property type="entry name" value="MacB_PCD"/>
    <property type="match status" value="1"/>
</dbReference>
<dbReference type="GO" id="GO:0005886">
    <property type="term" value="C:plasma membrane"/>
    <property type="evidence" value="ECO:0007669"/>
    <property type="project" value="UniProtKB-SubCell"/>
</dbReference>
<dbReference type="PANTHER" id="PTHR30572:SF4">
    <property type="entry name" value="ABC TRANSPORTER PERMEASE YTRF"/>
    <property type="match status" value="1"/>
</dbReference>
<feature type="domain" description="ABC3 transporter permease C-terminal" evidence="8">
    <location>
        <begin position="285"/>
        <end position="393"/>
    </location>
</feature>
<evidence type="ECO:0000256" key="6">
    <source>
        <dbReference type="ARBA" id="ARBA00038076"/>
    </source>
</evidence>
<protein>
    <submittedName>
        <fullName evidence="10">ABC transporter permease</fullName>
    </submittedName>
</protein>
<dbReference type="InterPro" id="IPR050250">
    <property type="entry name" value="Macrolide_Exporter_MacB"/>
</dbReference>
<feature type="transmembrane region" description="Helical" evidence="7">
    <location>
        <begin position="25"/>
        <end position="48"/>
    </location>
</feature>
<comment type="caution">
    <text evidence="10">The sequence shown here is derived from an EMBL/GenBank/DDBJ whole genome shotgun (WGS) entry which is preliminary data.</text>
</comment>
<feature type="domain" description="MacB-like periplasmic core" evidence="9">
    <location>
        <begin position="24"/>
        <end position="244"/>
    </location>
</feature>
<reference evidence="13 15" key="1">
    <citation type="journal article" date="2019" name="Nat. Med.">
        <title>A library of human gut bacterial isolates paired with longitudinal multiomics data enables mechanistic microbiome research.</title>
        <authorList>
            <person name="Poyet M."/>
            <person name="Groussin M."/>
            <person name="Gibbons S.M."/>
            <person name="Avila-Pacheco J."/>
            <person name="Jiang X."/>
            <person name="Kearney S.M."/>
            <person name="Perrotta A.R."/>
            <person name="Berdy B."/>
            <person name="Zhao S."/>
            <person name="Lieberman T.D."/>
            <person name="Swanson P.K."/>
            <person name="Smith M."/>
            <person name="Roesemann S."/>
            <person name="Alexander J.E."/>
            <person name="Rich S.A."/>
            <person name="Livny J."/>
            <person name="Vlamakis H."/>
            <person name="Clish C."/>
            <person name="Bullock K."/>
            <person name="Deik A."/>
            <person name="Scott J."/>
            <person name="Pierce K.A."/>
            <person name="Xavier R.J."/>
            <person name="Alm E.J."/>
        </authorList>
    </citation>
    <scope>NUCLEOTIDE SEQUENCE [LARGE SCALE GENOMIC DNA]</scope>
    <source>
        <strain evidence="12 15">BIOML-A110</strain>
        <strain evidence="10 13">BIOML-A5</strain>
    </source>
</reference>
<evidence type="ECO:0000313" key="14">
    <source>
        <dbReference type="Proteomes" id="UP000462885"/>
    </source>
</evidence>
<evidence type="ECO:0000256" key="1">
    <source>
        <dbReference type="ARBA" id="ARBA00004651"/>
    </source>
</evidence>
<dbReference type="Pfam" id="PF02687">
    <property type="entry name" value="FtsX"/>
    <property type="match status" value="1"/>
</dbReference>
<dbReference type="EMBL" id="WDAX01000048">
    <property type="protein sequence ID" value="KAB6569879.1"/>
    <property type="molecule type" value="Genomic_DNA"/>
</dbReference>
<evidence type="ECO:0000313" key="15">
    <source>
        <dbReference type="Proteomes" id="UP000462922"/>
    </source>
</evidence>
<keyword evidence="3 7" id="KW-0812">Transmembrane</keyword>
<dbReference type="EMBL" id="WCWW01000023">
    <property type="protein sequence ID" value="KAB3855797.1"/>
    <property type="molecule type" value="Genomic_DNA"/>
</dbReference>
<feature type="transmembrane region" description="Helical" evidence="7">
    <location>
        <begin position="282"/>
        <end position="303"/>
    </location>
</feature>
<evidence type="ECO:0000256" key="3">
    <source>
        <dbReference type="ARBA" id="ARBA00022692"/>
    </source>
</evidence>
<evidence type="ECO:0000313" key="11">
    <source>
        <dbReference type="EMBL" id="KAB5441407.1"/>
    </source>
</evidence>